<dbReference type="PROSITE" id="PS51805">
    <property type="entry name" value="EPHD"/>
    <property type="match status" value="1"/>
</dbReference>
<evidence type="ECO:0000256" key="9">
    <source>
        <dbReference type="SAM" id="MobiDB-lite"/>
    </source>
</evidence>
<dbReference type="GO" id="GO:0005634">
    <property type="term" value="C:nucleus"/>
    <property type="evidence" value="ECO:0007669"/>
    <property type="project" value="UniProtKB-ARBA"/>
</dbReference>
<dbReference type="GO" id="GO:0045815">
    <property type="term" value="P:transcription initiation-coupled chromatin remodeling"/>
    <property type="evidence" value="ECO:0007669"/>
    <property type="project" value="TreeGrafter"/>
</dbReference>
<dbReference type="EnsemblPlants" id="Kaladp0192s0022.1.v1.1">
    <property type="protein sequence ID" value="Kaladp0192s0022.1.v1.1"/>
    <property type="gene ID" value="Kaladp0192s0022.v1.1"/>
</dbReference>
<dbReference type="InterPro" id="IPR045199">
    <property type="entry name" value="ATAD2-like"/>
</dbReference>
<keyword evidence="2" id="KW-0479">Metal-binding</keyword>
<keyword evidence="3" id="KW-0547">Nucleotide-binding</keyword>
<dbReference type="GO" id="GO:0042393">
    <property type="term" value="F:histone binding"/>
    <property type="evidence" value="ECO:0007669"/>
    <property type="project" value="TreeGrafter"/>
</dbReference>
<keyword evidence="6" id="KW-0067">ATP-binding</keyword>
<accession>A0A7N0V6D6</accession>
<dbReference type="InterPro" id="IPR013083">
    <property type="entry name" value="Znf_RING/FYVE/PHD"/>
</dbReference>
<sequence length="1739" mass="192768">MRIGNDFSSSDPRVRKKKRKRLDAICDDTFVRERGLVDDHSELRRSGRIRRQPLILDASPTPVRKRSKTKDLPGWKARLRSTARNMDAGREHREHSRGKMKLLFEEGTDEVGENSQGKPPYSDHSEHQEEEAETPYGTPMKFVIASAVSFGEAQNVLGSCCLNVDENVTSKVEMAVLVDDTETGLHLTEEDGSVNGVGTLYTDSCNYINEKEVPLVPQLDKPYSASGCVETDKRSNIQLESDEVGGVFISKSGSRKFIVEEDKTDENTGNEHVPKTANIKTVSLNLHRKSYPKEGRRCGLCGVGTDGRPPKILVQDSADSEDEACSEFSASEEPNYDIWDGFGDEPGWLGRLLGPIDDRFGITGTWVHQHCAVWSPEVYFAGLGCLKNVRAALCRGRALKCVRCGRRGATIGCRVDRCPKTYHLPCARATGCIFDHRKFLVACPEHRRIFQAQGYQYLCQIRKMKAKKMKLELRKTSMEASRKDFEAEEKWMEKCGEDEEFVKREKKRLQRDFQRIAPVYIGGGDTASDEEKIFQGWESVAGLEDVVRCMKEVVILPLLYPEFFANLGLTPPRGVLLHGYPGTGKTLVVRALIGSCARGDNRIAYFSRKGADCLGKYVGDAERQLRLLFQVAERSQPSIIFFDEIDGLAPCRTRKLDQTQSSVVSTLLALMDGLNSRGSVIVIGATNRPDSVDPALRRPGRFDREIYFPLPSTEARSAILSLHTQNWPKPVAGPLLKWISTRTAGFAGADLQALCTQAAMIALKRHCPLQELLSAVGKSSSIACRAPLPTFVVQERDWLEALSCAPPPCSRREAGMPANDVICSPLSAHLIPCLLQPLSKLLVSLYLDEHLCLPAPLLRAAKIIESVVVLTLDRRKMPCNSWWTEVDRLLQDDDFVQELVKKLSSVSEICTGPNVLAYNYDDSGAFENLKPQFTCRSAVAHSSVHGARNEKGFRIMISGSPRSGHQLLASCLLNSFVGNIGICKVDMATMAQEGHGDLLQGLTEILKKCSTANSCVLFLPRVELWASEKLYLEHEVNDSIMNSQSPEKFIVDNGSQSSLIGLEEKLQDPLMTALCASHLWNSFIEQVDTICISTTLMILSTSEVPYASLPLRTRQFFGGGQLKWQNPMSSVYRTPRFVVQNDGKFNHSIVISSAAAKLSRDVVQIFVQLIYNRIHSETIQCEGYEPCSILDCNTGRITGSASHQIASDHSDKTQASEESKNLPDPVIRNFKGKSNLLLAISTFGYQILRYPHFAELNWVTSKLKDGPFADASGPWKAWPFNSCIVRPNNSIENIAVASSPNTTAKRSENCSLVRGLTAVGLSAYRGLYSSTREVTEDVRKVLELIVKLVSFKINSGKDKSQFIRLLSQVAYLEDIVTNWAHALNSLECTSQLATETHELGATLPSEDHATNLDNKLQSEVNGESVGPVVSSHYGSPNLSDYIDLNSEEVVEGGYDISGQESFVLSDHSRRSDPGVHPLITIANAVNLDRDVLGKQYLDDPTLHEPENMVKRIVSYGNVNPLTHSNGFLTAIPDALPNKSFQSAMPNDTEFKTSGDKSVDSELSGIKLTLPAQNVSAARKEGAVCLYNCCCKCLHRLYGLMQKLMMHKWEESGGNWTVEDFDDIVGSISVNLMSDFRSKYNAEHSNKLFEKISKFSQKGNKSGCDSADCKIFVPRECVCCNDDGASQGICSQTPLGMKFMYQDGVLLPVDADKDVSCHCKFSTLCLCFLLEWAMEMTKKV</sequence>
<keyword evidence="4" id="KW-0863">Zinc-finger</keyword>
<dbReference type="SUPFAM" id="SSF52540">
    <property type="entry name" value="P-loop containing nucleoside triphosphate hydrolases"/>
    <property type="match status" value="1"/>
</dbReference>
<keyword evidence="8" id="KW-0175">Coiled coil</keyword>
<keyword evidence="7" id="KW-0103">Bromodomain</keyword>
<dbReference type="Gramene" id="Kaladp0192s0022.5.v1.1">
    <property type="protein sequence ID" value="Kaladp0192s0022.5.v1.1"/>
    <property type="gene ID" value="Kaladp0192s0022.v1.1"/>
</dbReference>
<dbReference type="FunFam" id="1.10.8.60:FF:000084">
    <property type="entry name" value="p-loop containing nucleoside triphosphate hydrolase superfamily protein"/>
    <property type="match status" value="1"/>
</dbReference>
<evidence type="ECO:0000256" key="5">
    <source>
        <dbReference type="ARBA" id="ARBA00022833"/>
    </source>
</evidence>
<evidence type="ECO:0000256" key="7">
    <source>
        <dbReference type="ARBA" id="ARBA00023117"/>
    </source>
</evidence>
<dbReference type="Gramene" id="Kaladp0192s0022.1.v1.1">
    <property type="protein sequence ID" value="Kaladp0192s0022.1.v1.1"/>
    <property type="gene ID" value="Kaladp0192s0022.v1.1"/>
</dbReference>
<evidence type="ECO:0000256" key="8">
    <source>
        <dbReference type="SAM" id="Coils"/>
    </source>
</evidence>
<dbReference type="Pfam" id="PF17862">
    <property type="entry name" value="AAA_lid_3"/>
    <property type="match status" value="1"/>
</dbReference>
<dbReference type="Gene3D" id="1.10.8.60">
    <property type="match status" value="1"/>
</dbReference>
<evidence type="ECO:0000256" key="2">
    <source>
        <dbReference type="ARBA" id="ARBA00022723"/>
    </source>
</evidence>
<dbReference type="FunFam" id="3.40.50.300:FF:000061">
    <property type="entry name" value="ATPase family, AAA domain-containing 2"/>
    <property type="match status" value="1"/>
</dbReference>
<dbReference type="PROSITE" id="PS00674">
    <property type="entry name" value="AAA"/>
    <property type="match status" value="1"/>
</dbReference>
<dbReference type="GO" id="GO:0003682">
    <property type="term" value="F:chromatin binding"/>
    <property type="evidence" value="ECO:0007669"/>
    <property type="project" value="TreeGrafter"/>
</dbReference>
<dbReference type="GO" id="GO:0016887">
    <property type="term" value="F:ATP hydrolysis activity"/>
    <property type="evidence" value="ECO:0007669"/>
    <property type="project" value="InterPro"/>
</dbReference>
<feature type="region of interest" description="Disordered" evidence="9">
    <location>
        <begin position="1203"/>
        <end position="1224"/>
    </location>
</feature>
<dbReference type="InterPro" id="IPR003593">
    <property type="entry name" value="AAA+_ATPase"/>
</dbReference>
<dbReference type="FunFam" id="3.30.40.10:FF:000739">
    <property type="entry name" value="P-loop containing nucleoside triphosphate hydrolases superfamily protein"/>
    <property type="match status" value="1"/>
</dbReference>
<keyword evidence="5" id="KW-0862">Zinc</keyword>
<dbReference type="InterPro" id="IPR041569">
    <property type="entry name" value="AAA_lid_3"/>
</dbReference>
<feature type="coiled-coil region" evidence="8">
    <location>
        <begin position="461"/>
        <end position="488"/>
    </location>
</feature>
<dbReference type="SMART" id="SM00382">
    <property type="entry name" value="AAA"/>
    <property type="match status" value="2"/>
</dbReference>
<dbReference type="EnsemblPlants" id="Kaladp0192s0022.6.v1.1">
    <property type="protein sequence ID" value="Kaladp0192s0022.6.v1.1"/>
    <property type="gene ID" value="Kaladp0192s0022.v1.1"/>
</dbReference>
<evidence type="ECO:0000256" key="1">
    <source>
        <dbReference type="ARBA" id="ARBA00006914"/>
    </source>
</evidence>
<feature type="region of interest" description="Disordered" evidence="9">
    <location>
        <begin position="107"/>
        <end position="135"/>
    </location>
</feature>
<dbReference type="PANTHER" id="PTHR23069">
    <property type="entry name" value="AAA DOMAIN-CONTAINING"/>
    <property type="match status" value="1"/>
</dbReference>
<feature type="compositionally biased region" description="Basic and acidic residues" evidence="9">
    <location>
        <begin position="1206"/>
        <end position="1221"/>
    </location>
</feature>
<dbReference type="GO" id="GO:0005524">
    <property type="term" value="F:ATP binding"/>
    <property type="evidence" value="ECO:0007669"/>
    <property type="project" value="UniProtKB-KW"/>
</dbReference>
<dbReference type="GO" id="GO:0006337">
    <property type="term" value="P:nucleosome disassembly"/>
    <property type="evidence" value="ECO:0007669"/>
    <property type="project" value="TreeGrafter"/>
</dbReference>
<reference evidence="11" key="1">
    <citation type="submission" date="2021-01" db="UniProtKB">
        <authorList>
            <consortium name="EnsemblPlants"/>
        </authorList>
    </citation>
    <scope>IDENTIFICATION</scope>
</reference>
<keyword evidence="12" id="KW-1185">Reference proteome</keyword>
<feature type="compositionally biased region" description="Polar residues" evidence="9">
    <location>
        <begin position="1"/>
        <end position="11"/>
    </location>
</feature>
<feature type="domain" description="PHD-type" evidence="10">
    <location>
        <begin position="323"/>
        <end position="447"/>
    </location>
</feature>
<dbReference type="OMA" id="WVAKETV"/>
<organism evidence="11 12">
    <name type="scientific">Kalanchoe fedtschenkoi</name>
    <name type="common">Lavender scallops</name>
    <name type="synonym">South American air plant</name>
    <dbReference type="NCBI Taxonomy" id="63787"/>
    <lineage>
        <taxon>Eukaryota</taxon>
        <taxon>Viridiplantae</taxon>
        <taxon>Streptophyta</taxon>
        <taxon>Embryophyta</taxon>
        <taxon>Tracheophyta</taxon>
        <taxon>Spermatophyta</taxon>
        <taxon>Magnoliopsida</taxon>
        <taxon>eudicotyledons</taxon>
        <taxon>Gunneridae</taxon>
        <taxon>Pentapetalae</taxon>
        <taxon>Saxifragales</taxon>
        <taxon>Crassulaceae</taxon>
        <taxon>Kalanchoe</taxon>
    </lineage>
</organism>
<protein>
    <recommendedName>
        <fullName evidence="10">PHD-type domain-containing protein</fullName>
    </recommendedName>
</protein>
<dbReference type="Gene3D" id="3.40.50.300">
    <property type="entry name" value="P-loop containing nucleotide triphosphate hydrolases"/>
    <property type="match status" value="1"/>
</dbReference>
<evidence type="ECO:0000256" key="6">
    <source>
        <dbReference type="ARBA" id="ARBA00022840"/>
    </source>
</evidence>
<dbReference type="Pfam" id="PF13771">
    <property type="entry name" value="zf-HC5HC2H"/>
    <property type="match status" value="1"/>
</dbReference>
<name>A0A7N0V6D6_KALFE</name>
<evidence type="ECO:0000256" key="4">
    <source>
        <dbReference type="ARBA" id="ARBA00022771"/>
    </source>
</evidence>
<dbReference type="InterPro" id="IPR034732">
    <property type="entry name" value="EPHD"/>
</dbReference>
<dbReference type="PANTHER" id="PTHR23069:SF7">
    <property type="entry name" value="P-LOOP CONTAINING NUCLEOSIDE TRIPHOSPHATE HYDROLASES SUPERFAMILY PROTEIN"/>
    <property type="match status" value="1"/>
</dbReference>
<evidence type="ECO:0000256" key="3">
    <source>
        <dbReference type="ARBA" id="ARBA00022741"/>
    </source>
</evidence>
<dbReference type="Pfam" id="PF00004">
    <property type="entry name" value="AAA"/>
    <property type="match status" value="1"/>
</dbReference>
<dbReference type="EnsemblPlants" id="Kaladp0192s0022.5.v1.1">
    <property type="protein sequence ID" value="Kaladp0192s0022.5.v1.1"/>
    <property type="gene ID" value="Kaladp0192s0022.v1.1"/>
</dbReference>
<evidence type="ECO:0000313" key="11">
    <source>
        <dbReference type="EnsemblPlants" id="Kaladp0192s0022.6.v1.1"/>
    </source>
</evidence>
<dbReference type="Gramene" id="Kaladp0192s0022.6.v1.1">
    <property type="protein sequence ID" value="Kaladp0192s0022.6.v1.1"/>
    <property type="gene ID" value="Kaladp0192s0022.v1.1"/>
</dbReference>
<dbReference type="GO" id="GO:0006334">
    <property type="term" value="P:nucleosome assembly"/>
    <property type="evidence" value="ECO:0007669"/>
    <property type="project" value="TreeGrafter"/>
</dbReference>
<comment type="similarity">
    <text evidence="1">Belongs to the AAA ATPase family.</text>
</comment>
<evidence type="ECO:0000313" key="12">
    <source>
        <dbReference type="Proteomes" id="UP000594263"/>
    </source>
</evidence>
<dbReference type="GO" id="GO:0008270">
    <property type="term" value="F:zinc ion binding"/>
    <property type="evidence" value="ECO:0007669"/>
    <property type="project" value="UniProtKB-KW"/>
</dbReference>
<evidence type="ECO:0000259" key="10">
    <source>
        <dbReference type="PROSITE" id="PS51805"/>
    </source>
</evidence>
<dbReference type="InterPro" id="IPR027417">
    <property type="entry name" value="P-loop_NTPase"/>
</dbReference>
<dbReference type="InterPro" id="IPR003959">
    <property type="entry name" value="ATPase_AAA_core"/>
</dbReference>
<dbReference type="InterPro" id="IPR003960">
    <property type="entry name" value="ATPase_AAA_CS"/>
</dbReference>
<proteinExistence type="inferred from homology"/>
<dbReference type="Proteomes" id="UP000594263">
    <property type="component" value="Unplaced"/>
</dbReference>
<feature type="region of interest" description="Disordered" evidence="9">
    <location>
        <begin position="1"/>
        <end position="20"/>
    </location>
</feature>
<dbReference type="Gene3D" id="3.30.40.10">
    <property type="entry name" value="Zinc/RING finger domain, C3HC4 (zinc finger)"/>
    <property type="match status" value="1"/>
</dbReference>